<comment type="caution">
    <text evidence="2">The sequence shown here is derived from an EMBL/GenBank/DDBJ whole genome shotgun (WGS) entry which is preliminary data.</text>
</comment>
<evidence type="ECO:0000313" key="3">
    <source>
        <dbReference type="Proteomes" id="UP000887116"/>
    </source>
</evidence>
<keyword evidence="3" id="KW-1185">Reference proteome</keyword>
<sequence length="200" mass="22992">MDYCRFSFSFLFDDKHRMEQQELFKVFFEPLLGSENLDLTDQGLRLVSTTFSAATREAVRGNLENYASVWNRGNFQREYDNSLTVKTCFDDVFIEKVDPLKKNLREVIELFQKLNAARNEFTDQFYSWSFLRLKSIEKLKQFQTSLDYALFNCDISEIATTVFKFAADVIPAPGNRSNIHGRSGNGSNMYGGSGRGSDIC</sequence>
<name>A0A8X6IWW8_TRICU</name>
<feature type="compositionally biased region" description="Gly residues" evidence="1">
    <location>
        <begin position="189"/>
        <end position="200"/>
    </location>
</feature>
<gene>
    <name evidence="2" type="ORF">TNCT_648191</name>
</gene>
<organism evidence="2 3">
    <name type="scientific">Trichonephila clavata</name>
    <name type="common">Joro spider</name>
    <name type="synonym">Nephila clavata</name>
    <dbReference type="NCBI Taxonomy" id="2740835"/>
    <lineage>
        <taxon>Eukaryota</taxon>
        <taxon>Metazoa</taxon>
        <taxon>Ecdysozoa</taxon>
        <taxon>Arthropoda</taxon>
        <taxon>Chelicerata</taxon>
        <taxon>Arachnida</taxon>
        <taxon>Araneae</taxon>
        <taxon>Araneomorphae</taxon>
        <taxon>Entelegynae</taxon>
        <taxon>Araneoidea</taxon>
        <taxon>Nephilidae</taxon>
        <taxon>Trichonephila</taxon>
    </lineage>
</organism>
<dbReference type="EMBL" id="BMAO01019340">
    <property type="protein sequence ID" value="GFR29959.1"/>
    <property type="molecule type" value="Genomic_DNA"/>
</dbReference>
<evidence type="ECO:0000313" key="2">
    <source>
        <dbReference type="EMBL" id="GFR29959.1"/>
    </source>
</evidence>
<feature type="region of interest" description="Disordered" evidence="1">
    <location>
        <begin position="178"/>
        <end position="200"/>
    </location>
</feature>
<accession>A0A8X6IWW8</accession>
<reference evidence="2" key="1">
    <citation type="submission" date="2020-07" db="EMBL/GenBank/DDBJ databases">
        <title>Multicomponent nature underlies the extraordinary mechanical properties of spider dragline silk.</title>
        <authorList>
            <person name="Kono N."/>
            <person name="Nakamura H."/>
            <person name="Mori M."/>
            <person name="Yoshida Y."/>
            <person name="Ohtoshi R."/>
            <person name="Malay A.D."/>
            <person name="Moran D.A.P."/>
            <person name="Tomita M."/>
            <person name="Numata K."/>
            <person name="Arakawa K."/>
        </authorList>
    </citation>
    <scope>NUCLEOTIDE SEQUENCE</scope>
</reference>
<proteinExistence type="predicted"/>
<protein>
    <submittedName>
        <fullName evidence="2">Uncharacterized protein</fullName>
    </submittedName>
</protein>
<evidence type="ECO:0000256" key="1">
    <source>
        <dbReference type="SAM" id="MobiDB-lite"/>
    </source>
</evidence>
<feature type="non-terminal residue" evidence="2">
    <location>
        <position position="1"/>
    </location>
</feature>
<dbReference type="AlphaFoldDB" id="A0A8X6IWW8"/>
<dbReference type="Proteomes" id="UP000887116">
    <property type="component" value="Unassembled WGS sequence"/>
</dbReference>